<dbReference type="InterPro" id="IPR036291">
    <property type="entry name" value="NAD(P)-bd_dom_sf"/>
</dbReference>
<dbReference type="SUPFAM" id="SSF51735">
    <property type="entry name" value="NAD(P)-binding Rossmann-fold domains"/>
    <property type="match status" value="1"/>
</dbReference>
<dbReference type="EMBL" id="BARS01050719">
    <property type="protein sequence ID" value="GAG50901.1"/>
    <property type="molecule type" value="Genomic_DNA"/>
</dbReference>
<evidence type="ECO:0000259" key="2">
    <source>
        <dbReference type="Pfam" id="PF22725"/>
    </source>
</evidence>
<reference evidence="3" key="1">
    <citation type="journal article" date="2014" name="Front. Microbiol.">
        <title>High frequency of phylogenetically diverse reductive dehalogenase-homologous genes in deep subseafloor sedimentary metagenomes.</title>
        <authorList>
            <person name="Kawai M."/>
            <person name="Futagami T."/>
            <person name="Toyoda A."/>
            <person name="Takaki Y."/>
            <person name="Nishi S."/>
            <person name="Hori S."/>
            <person name="Arai W."/>
            <person name="Tsubouchi T."/>
            <person name="Morono Y."/>
            <person name="Uchiyama I."/>
            <person name="Ito T."/>
            <person name="Fujiyama A."/>
            <person name="Inagaki F."/>
            <person name="Takami H."/>
        </authorList>
    </citation>
    <scope>NUCLEOTIDE SEQUENCE</scope>
    <source>
        <strain evidence="3">Expedition CK06-06</strain>
    </source>
</reference>
<accession>X0ZRN1</accession>
<organism evidence="3">
    <name type="scientific">marine sediment metagenome</name>
    <dbReference type="NCBI Taxonomy" id="412755"/>
    <lineage>
        <taxon>unclassified sequences</taxon>
        <taxon>metagenomes</taxon>
        <taxon>ecological metagenomes</taxon>
    </lineage>
</organism>
<protein>
    <recommendedName>
        <fullName evidence="4">Gfo/Idh/MocA-like oxidoreductase N-terminal domain-containing protein</fullName>
    </recommendedName>
</protein>
<evidence type="ECO:0008006" key="4">
    <source>
        <dbReference type="Google" id="ProtNLM"/>
    </source>
</evidence>
<sequence length="229" mass="25670">MSKILRVGIVGCGYMGEIRRRVIEQNPRLELVGVFDTNPAVREKISNCHVFDSFDGLVKGDVDIVFVCTPNLYSPEMCVKSMKMGKHVFCEKPPGRNKKDIKNIIKAENGNVKLMFGFNHRFHPGVLKAKVIIDSGRLGGIVGMRGVYGKSGGLHFYRSWRNDKDISGGGILLDQGVHMLDLFLYLCGDFEYVKCFTSNAFWKFEVEDNAYVILKNKKGQIAVLHSSAT</sequence>
<dbReference type="InterPro" id="IPR052515">
    <property type="entry name" value="Gfo/Idh/MocA_Oxidoreductase"/>
</dbReference>
<comment type="caution">
    <text evidence="3">The sequence shown here is derived from an EMBL/GenBank/DDBJ whole genome shotgun (WGS) entry which is preliminary data.</text>
</comment>
<dbReference type="InterPro" id="IPR000683">
    <property type="entry name" value="Gfo/Idh/MocA-like_OxRdtase_N"/>
</dbReference>
<feature type="domain" description="GFO/IDH/MocA-like oxidoreductase" evidence="2">
    <location>
        <begin position="127"/>
        <end position="228"/>
    </location>
</feature>
<dbReference type="GO" id="GO:0000166">
    <property type="term" value="F:nucleotide binding"/>
    <property type="evidence" value="ECO:0007669"/>
    <property type="project" value="InterPro"/>
</dbReference>
<dbReference type="Pfam" id="PF22725">
    <property type="entry name" value="GFO_IDH_MocA_C3"/>
    <property type="match status" value="1"/>
</dbReference>
<dbReference type="PANTHER" id="PTHR43249">
    <property type="entry name" value="UDP-N-ACETYL-2-AMINO-2-DEOXY-D-GLUCURONATE OXIDASE"/>
    <property type="match status" value="1"/>
</dbReference>
<dbReference type="Gene3D" id="3.40.50.720">
    <property type="entry name" value="NAD(P)-binding Rossmann-like Domain"/>
    <property type="match status" value="1"/>
</dbReference>
<dbReference type="AlphaFoldDB" id="X0ZRN1"/>
<proteinExistence type="predicted"/>
<evidence type="ECO:0000313" key="3">
    <source>
        <dbReference type="EMBL" id="GAG50901.1"/>
    </source>
</evidence>
<dbReference type="Pfam" id="PF01408">
    <property type="entry name" value="GFO_IDH_MocA"/>
    <property type="match status" value="1"/>
</dbReference>
<feature type="non-terminal residue" evidence="3">
    <location>
        <position position="229"/>
    </location>
</feature>
<dbReference type="Gene3D" id="3.30.360.10">
    <property type="entry name" value="Dihydrodipicolinate Reductase, domain 2"/>
    <property type="match status" value="1"/>
</dbReference>
<gene>
    <name evidence="3" type="ORF">S01H1_75663</name>
</gene>
<dbReference type="PANTHER" id="PTHR43249:SF1">
    <property type="entry name" value="D-GLUCOSIDE 3-DEHYDROGENASE"/>
    <property type="match status" value="1"/>
</dbReference>
<name>X0ZRN1_9ZZZZ</name>
<feature type="domain" description="Gfo/Idh/MocA-like oxidoreductase N-terminal" evidence="1">
    <location>
        <begin position="5"/>
        <end position="111"/>
    </location>
</feature>
<dbReference type="InterPro" id="IPR055170">
    <property type="entry name" value="GFO_IDH_MocA-like_dom"/>
</dbReference>
<evidence type="ECO:0000259" key="1">
    <source>
        <dbReference type="Pfam" id="PF01408"/>
    </source>
</evidence>